<evidence type="ECO:0000313" key="9">
    <source>
        <dbReference type="EMBL" id="TYT75686.1"/>
    </source>
</evidence>
<keyword evidence="4" id="KW-0583">PHB biosynthesis</keyword>
<dbReference type="Proteomes" id="UP000321899">
    <property type="component" value="Unassembled WGS sequence"/>
</dbReference>
<feature type="domain" description="AB hydrolase-1" evidence="8">
    <location>
        <begin position="73"/>
        <end position="337"/>
    </location>
</feature>
<dbReference type="NCBIfam" id="TIGR01836">
    <property type="entry name" value="PHA_synth_III_C"/>
    <property type="match status" value="1"/>
</dbReference>
<comment type="caution">
    <text evidence="9">The sequence shown here is derived from an EMBL/GenBank/DDBJ whole genome shotgun (WGS) entry which is preliminary data.</text>
</comment>
<dbReference type="InterPro" id="IPR029058">
    <property type="entry name" value="AB_hydrolase_fold"/>
</dbReference>
<accession>A0A5Q4VFL0</accession>
<dbReference type="EMBL" id="VDMB01000003">
    <property type="protein sequence ID" value="TYT75686.1"/>
    <property type="molecule type" value="Genomic_DNA"/>
</dbReference>
<reference evidence="9 10" key="1">
    <citation type="submission" date="2019-06" db="EMBL/GenBank/DDBJ databases">
        <title>Desulfobotulus mexicanus sp. nov., a novel sulfate-reducing bacterium isolated from the sediment of an alkaline crater lake in Mexico.</title>
        <authorList>
            <person name="Hirschler-Rea A."/>
        </authorList>
    </citation>
    <scope>NUCLEOTIDE SEQUENCE [LARGE SCALE GENOMIC DNA]</scope>
    <source>
        <strain evidence="9 10">PAR22N</strain>
    </source>
</reference>
<dbReference type="Gene3D" id="3.40.50.1820">
    <property type="entry name" value="alpha/beta hydrolase"/>
    <property type="match status" value="1"/>
</dbReference>
<name>A0A5Q4VFL0_9BACT</name>
<evidence type="ECO:0000259" key="8">
    <source>
        <dbReference type="Pfam" id="PF00561"/>
    </source>
</evidence>
<evidence type="ECO:0000256" key="5">
    <source>
        <dbReference type="ARBA" id="ARBA00023315"/>
    </source>
</evidence>
<keyword evidence="3" id="KW-0808">Transferase</keyword>
<proteinExistence type="predicted"/>
<dbReference type="InterPro" id="IPR010125">
    <property type="entry name" value="PHA_synth_III_C"/>
</dbReference>
<dbReference type="InterPro" id="IPR000073">
    <property type="entry name" value="AB_hydrolase_1"/>
</dbReference>
<evidence type="ECO:0000256" key="2">
    <source>
        <dbReference type="ARBA" id="ARBA00019065"/>
    </source>
</evidence>
<dbReference type="AlphaFoldDB" id="A0A5Q4VFL0"/>
<keyword evidence="10" id="KW-1185">Reference proteome</keyword>
<organism evidence="9 10">
    <name type="scientific">Desulfobotulus mexicanus</name>
    <dbReference type="NCBI Taxonomy" id="2586642"/>
    <lineage>
        <taxon>Bacteria</taxon>
        <taxon>Pseudomonadati</taxon>
        <taxon>Thermodesulfobacteriota</taxon>
        <taxon>Desulfobacteria</taxon>
        <taxon>Desulfobacterales</taxon>
        <taxon>Desulfobacteraceae</taxon>
        <taxon>Desulfobotulus</taxon>
    </lineage>
</organism>
<evidence type="ECO:0000313" key="10">
    <source>
        <dbReference type="Proteomes" id="UP000321899"/>
    </source>
</evidence>
<feature type="region of interest" description="Disordered" evidence="7">
    <location>
        <begin position="367"/>
        <end position="419"/>
    </location>
</feature>
<comment type="pathway">
    <text evidence="1">Biopolymer metabolism; poly-(R)-3-hydroxybutanoate biosynthesis.</text>
</comment>
<dbReference type="InterPro" id="IPR051321">
    <property type="entry name" value="PHA/PHB_synthase"/>
</dbReference>
<evidence type="ECO:0000256" key="6">
    <source>
        <dbReference type="ARBA" id="ARBA00033356"/>
    </source>
</evidence>
<evidence type="ECO:0000256" key="1">
    <source>
        <dbReference type="ARBA" id="ARBA00004683"/>
    </source>
</evidence>
<evidence type="ECO:0000256" key="3">
    <source>
        <dbReference type="ARBA" id="ARBA00022679"/>
    </source>
</evidence>
<evidence type="ECO:0000256" key="7">
    <source>
        <dbReference type="SAM" id="MobiDB-lite"/>
    </source>
</evidence>
<dbReference type="UniPathway" id="UPA00917"/>
<evidence type="ECO:0000256" key="4">
    <source>
        <dbReference type="ARBA" id="ARBA00022752"/>
    </source>
</evidence>
<gene>
    <name evidence="9" type="primary">phaC</name>
    <name evidence="9" type="ORF">FIM25_03655</name>
</gene>
<sequence length="419" mass="47192">MDMSRLTDKFLTDLENNTEKNQAYLKDAVDVLLSSLDDQIAATPYDIVWQEDRVRLKHYRSTAEGKTPRKTPLLVVYALINRETMLDLQPGRSVVEKFLADGMDVYMLDWGYPTQKDKYLSIDDHVNVYIDDAVDFIRKREEVASLNLMGICMGGTFCTIYSAIHPEKVKNLVLTVTPTSFGHEEGLLHVWMRSLDAKAVLKNYGNMPGDMMNFGFLLLNPARLMIDKYRSFINNLGDKVFVENFIRMEKWIYDSPDVPGETFRQFIEDLYQKDLLIQNKLQIGPHLIDLGRVTMPVLNIYARLDHLVPPAASNQITSKIGSKDTKDICLDTGHIGIYVSSKYQKEFVPTISQWLLERDGAVEKQSLKESLEESNADAASESAKNTRAAGKKVASGQKQAGSGKSYAAKNKGKGTAGRV</sequence>
<dbReference type="GO" id="GO:0042619">
    <property type="term" value="P:poly-hydroxybutyrate biosynthetic process"/>
    <property type="evidence" value="ECO:0007669"/>
    <property type="project" value="UniProtKB-KW"/>
</dbReference>
<keyword evidence="5" id="KW-0012">Acyltransferase</keyword>
<dbReference type="GO" id="GO:0016746">
    <property type="term" value="F:acyltransferase activity"/>
    <property type="evidence" value="ECO:0007669"/>
    <property type="project" value="UniProtKB-KW"/>
</dbReference>
<dbReference type="SUPFAM" id="SSF53474">
    <property type="entry name" value="alpha/beta-Hydrolases"/>
    <property type="match status" value="1"/>
</dbReference>
<dbReference type="OrthoDB" id="9767934at2"/>
<dbReference type="PANTHER" id="PTHR36837:SF2">
    <property type="entry name" value="POLY(3-HYDROXYALKANOATE) POLYMERASE SUBUNIT PHAC"/>
    <property type="match status" value="1"/>
</dbReference>
<dbReference type="PANTHER" id="PTHR36837">
    <property type="entry name" value="POLY(3-HYDROXYALKANOATE) POLYMERASE SUBUNIT PHAC"/>
    <property type="match status" value="1"/>
</dbReference>
<dbReference type="Pfam" id="PF00561">
    <property type="entry name" value="Abhydrolase_1"/>
    <property type="match status" value="1"/>
</dbReference>
<protein>
    <recommendedName>
        <fullName evidence="2">Poly(3-hydroxyalkanoate) polymerase subunit PhaC</fullName>
    </recommendedName>
    <alternativeName>
        <fullName evidence="6">PHB synthase subunit PhaC</fullName>
    </alternativeName>
</protein>